<dbReference type="EMBL" id="OU892281">
    <property type="protein sequence ID" value="CAG9769652.1"/>
    <property type="molecule type" value="Genomic_DNA"/>
</dbReference>
<evidence type="ECO:0000313" key="2">
    <source>
        <dbReference type="EMBL" id="CAG9769652.1"/>
    </source>
</evidence>
<keyword evidence="3" id="KW-1185">Reference proteome</keyword>
<protein>
    <submittedName>
        <fullName evidence="2">Uncharacterized protein</fullName>
    </submittedName>
</protein>
<reference evidence="2" key="1">
    <citation type="submission" date="2022-01" db="EMBL/GenBank/DDBJ databases">
        <authorList>
            <person name="King R."/>
        </authorList>
    </citation>
    <scope>NUCLEOTIDE SEQUENCE</scope>
</reference>
<sequence length="199" mass="22608">MARRWKPEEIAFLREKLQQNNEVLLKEDLQALEQQIPGRSLAGIKKTYLELKHQQHDTAAEIGPEPQTAPTGSKLWSEEEELTLVSLYKQQAGSQSGAKIKAILNNFLGRTTKVIATKLRGKYPNIYYMRYTSDDEAEEHQNNDENLPENQNLAQAPSSTPPPQPEPPAPPEQLIQHHEIPVQPPNNKTTMKTHHRAKI</sequence>
<dbReference type="OrthoDB" id="7697409at2759"/>
<evidence type="ECO:0000256" key="1">
    <source>
        <dbReference type="SAM" id="MobiDB-lite"/>
    </source>
</evidence>
<accession>A0A9N9MTJ8</accession>
<feature type="region of interest" description="Disordered" evidence="1">
    <location>
        <begin position="136"/>
        <end position="199"/>
    </location>
</feature>
<dbReference type="AlphaFoldDB" id="A0A9N9MTJ8"/>
<organism evidence="2 3">
    <name type="scientific">Ceutorhynchus assimilis</name>
    <name type="common">cabbage seed weevil</name>
    <dbReference type="NCBI Taxonomy" id="467358"/>
    <lineage>
        <taxon>Eukaryota</taxon>
        <taxon>Metazoa</taxon>
        <taxon>Ecdysozoa</taxon>
        <taxon>Arthropoda</taxon>
        <taxon>Hexapoda</taxon>
        <taxon>Insecta</taxon>
        <taxon>Pterygota</taxon>
        <taxon>Neoptera</taxon>
        <taxon>Endopterygota</taxon>
        <taxon>Coleoptera</taxon>
        <taxon>Polyphaga</taxon>
        <taxon>Cucujiformia</taxon>
        <taxon>Curculionidae</taxon>
        <taxon>Ceutorhynchinae</taxon>
        <taxon>Ceutorhynchus</taxon>
    </lineage>
</organism>
<proteinExistence type="predicted"/>
<name>A0A9N9MTJ8_9CUCU</name>
<feature type="compositionally biased region" description="Polar residues" evidence="1">
    <location>
        <begin position="144"/>
        <end position="153"/>
    </location>
</feature>
<dbReference type="Proteomes" id="UP001152799">
    <property type="component" value="Chromosome 5"/>
</dbReference>
<gene>
    <name evidence="2" type="ORF">CEUTPL_LOCUS10156</name>
</gene>
<feature type="compositionally biased region" description="Pro residues" evidence="1">
    <location>
        <begin position="159"/>
        <end position="171"/>
    </location>
</feature>
<evidence type="ECO:0000313" key="3">
    <source>
        <dbReference type="Proteomes" id="UP001152799"/>
    </source>
</evidence>